<dbReference type="EMBL" id="ABEU02000006">
    <property type="protein sequence ID" value="PNR53010.1"/>
    <property type="molecule type" value="Genomic_DNA"/>
</dbReference>
<dbReference type="Proteomes" id="UP000006727">
    <property type="component" value="Chromosome 6"/>
</dbReference>
<dbReference type="AlphaFoldDB" id="A0A2K1KGV2"/>
<sequence length="70" mass="8006">MNESDHTGCARTRRACHKKPASKGSETGIVKNVRLINLFGIDVKLEYKNILKIMKDIKFLNSFDNNIKLE</sequence>
<proteinExistence type="predicted"/>
<name>A0A2K1KGV2_PHYPA</name>
<feature type="compositionally biased region" description="Basic residues" evidence="1">
    <location>
        <begin position="11"/>
        <end position="21"/>
    </location>
</feature>
<dbReference type="InParanoid" id="A0A2K1KGV2"/>
<reference evidence="2 4" key="2">
    <citation type="journal article" date="2018" name="Plant J.">
        <title>The Physcomitrella patens chromosome-scale assembly reveals moss genome structure and evolution.</title>
        <authorList>
            <person name="Lang D."/>
            <person name="Ullrich K.K."/>
            <person name="Murat F."/>
            <person name="Fuchs J."/>
            <person name="Jenkins J."/>
            <person name="Haas F.B."/>
            <person name="Piednoel M."/>
            <person name="Gundlach H."/>
            <person name="Van Bel M."/>
            <person name="Meyberg R."/>
            <person name="Vives C."/>
            <person name="Morata J."/>
            <person name="Symeonidi A."/>
            <person name="Hiss M."/>
            <person name="Muchero W."/>
            <person name="Kamisugi Y."/>
            <person name="Saleh O."/>
            <person name="Blanc G."/>
            <person name="Decker E.L."/>
            <person name="van Gessel N."/>
            <person name="Grimwood J."/>
            <person name="Hayes R.D."/>
            <person name="Graham S.W."/>
            <person name="Gunter L.E."/>
            <person name="McDaniel S.F."/>
            <person name="Hoernstein S.N.W."/>
            <person name="Larsson A."/>
            <person name="Li F.W."/>
            <person name="Perroud P.F."/>
            <person name="Phillips J."/>
            <person name="Ranjan P."/>
            <person name="Rokshar D.S."/>
            <person name="Rothfels C.J."/>
            <person name="Schneider L."/>
            <person name="Shu S."/>
            <person name="Stevenson D.W."/>
            <person name="Thummler F."/>
            <person name="Tillich M."/>
            <person name="Villarreal Aguilar J.C."/>
            <person name="Widiez T."/>
            <person name="Wong G.K."/>
            <person name="Wymore A."/>
            <person name="Zhang Y."/>
            <person name="Zimmer A.D."/>
            <person name="Quatrano R.S."/>
            <person name="Mayer K.F.X."/>
            <person name="Goodstein D."/>
            <person name="Casacuberta J.M."/>
            <person name="Vandepoele K."/>
            <person name="Reski R."/>
            <person name="Cuming A.C."/>
            <person name="Tuskan G.A."/>
            <person name="Maumus F."/>
            <person name="Salse J."/>
            <person name="Schmutz J."/>
            <person name="Rensing S.A."/>
        </authorList>
    </citation>
    <scope>NUCLEOTIDE SEQUENCE [LARGE SCALE GENOMIC DNA]</scope>
    <source>
        <strain evidence="3 4">cv. Gransden 2004</strain>
    </source>
</reference>
<reference evidence="3" key="3">
    <citation type="submission" date="2020-12" db="UniProtKB">
        <authorList>
            <consortium name="EnsemblPlants"/>
        </authorList>
    </citation>
    <scope>IDENTIFICATION</scope>
</reference>
<evidence type="ECO:0000256" key="1">
    <source>
        <dbReference type="SAM" id="MobiDB-lite"/>
    </source>
</evidence>
<evidence type="ECO:0000313" key="2">
    <source>
        <dbReference type="EMBL" id="PNR53010.1"/>
    </source>
</evidence>
<evidence type="ECO:0000313" key="3">
    <source>
        <dbReference type="EnsemblPlants" id="Pp3c6_23571V3.1"/>
    </source>
</evidence>
<gene>
    <name evidence="2" type="ORF">PHYPA_009385</name>
</gene>
<feature type="region of interest" description="Disordered" evidence="1">
    <location>
        <begin position="1"/>
        <end position="24"/>
    </location>
</feature>
<reference evidence="2 4" key="1">
    <citation type="journal article" date="2008" name="Science">
        <title>The Physcomitrella genome reveals evolutionary insights into the conquest of land by plants.</title>
        <authorList>
            <person name="Rensing S."/>
            <person name="Lang D."/>
            <person name="Zimmer A."/>
            <person name="Terry A."/>
            <person name="Salamov A."/>
            <person name="Shapiro H."/>
            <person name="Nishiyama T."/>
            <person name="Perroud P.-F."/>
            <person name="Lindquist E."/>
            <person name="Kamisugi Y."/>
            <person name="Tanahashi T."/>
            <person name="Sakakibara K."/>
            <person name="Fujita T."/>
            <person name="Oishi K."/>
            <person name="Shin-I T."/>
            <person name="Kuroki Y."/>
            <person name="Toyoda A."/>
            <person name="Suzuki Y."/>
            <person name="Hashimoto A."/>
            <person name="Yamaguchi K."/>
            <person name="Sugano A."/>
            <person name="Kohara Y."/>
            <person name="Fujiyama A."/>
            <person name="Anterola A."/>
            <person name="Aoki S."/>
            <person name="Ashton N."/>
            <person name="Barbazuk W.B."/>
            <person name="Barker E."/>
            <person name="Bennetzen J."/>
            <person name="Bezanilla M."/>
            <person name="Blankenship R."/>
            <person name="Cho S.H."/>
            <person name="Dutcher S."/>
            <person name="Estelle M."/>
            <person name="Fawcett J.A."/>
            <person name="Gundlach H."/>
            <person name="Hanada K."/>
            <person name="Heyl A."/>
            <person name="Hicks K.A."/>
            <person name="Hugh J."/>
            <person name="Lohr M."/>
            <person name="Mayer K."/>
            <person name="Melkozernov A."/>
            <person name="Murata T."/>
            <person name="Nelson D."/>
            <person name="Pils B."/>
            <person name="Prigge M."/>
            <person name="Reiss B."/>
            <person name="Renner T."/>
            <person name="Rombauts S."/>
            <person name="Rushton P."/>
            <person name="Sanderfoot A."/>
            <person name="Schween G."/>
            <person name="Shiu S.-H."/>
            <person name="Stueber K."/>
            <person name="Theodoulou F.L."/>
            <person name="Tu H."/>
            <person name="Van de Peer Y."/>
            <person name="Verrier P.J."/>
            <person name="Waters E."/>
            <person name="Wood A."/>
            <person name="Yang L."/>
            <person name="Cove D."/>
            <person name="Cuming A."/>
            <person name="Hasebe M."/>
            <person name="Lucas S."/>
            <person name="Mishler D.B."/>
            <person name="Reski R."/>
            <person name="Grigoriev I."/>
            <person name="Quatrano R.S."/>
            <person name="Boore J.L."/>
        </authorList>
    </citation>
    <scope>NUCLEOTIDE SEQUENCE [LARGE SCALE GENOMIC DNA]</scope>
    <source>
        <strain evidence="3 4">cv. Gransden 2004</strain>
    </source>
</reference>
<dbReference type="Gramene" id="Pp3c6_23571V3.1">
    <property type="protein sequence ID" value="Pp3c6_23571V3.1"/>
    <property type="gene ID" value="Pp3c6_23571"/>
</dbReference>
<evidence type="ECO:0000313" key="4">
    <source>
        <dbReference type="Proteomes" id="UP000006727"/>
    </source>
</evidence>
<dbReference type="EnsemblPlants" id="Pp3c6_23571V3.1">
    <property type="protein sequence ID" value="Pp3c6_23571V3.1"/>
    <property type="gene ID" value="Pp3c6_23571"/>
</dbReference>
<keyword evidence="4" id="KW-1185">Reference proteome</keyword>
<protein>
    <submittedName>
        <fullName evidence="2 3">Uncharacterized protein</fullName>
    </submittedName>
</protein>
<organism evidence="2">
    <name type="scientific">Physcomitrium patens</name>
    <name type="common">Spreading-leaved earth moss</name>
    <name type="synonym">Physcomitrella patens</name>
    <dbReference type="NCBI Taxonomy" id="3218"/>
    <lineage>
        <taxon>Eukaryota</taxon>
        <taxon>Viridiplantae</taxon>
        <taxon>Streptophyta</taxon>
        <taxon>Embryophyta</taxon>
        <taxon>Bryophyta</taxon>
        <taxon>Bryophytina</taxon>
        <taxon>Bryopsida</taxon>
        <taxon>Funariidae</taxon>
        <taxon>Funariales</taxon>
        <taxon>Funariaceae</taxon>
        <taxon>Physcomitrium</taxon>
    </lineage>
</organism>
<accession>A0A2K1KGV2</accession>